<evidence type="ECO:0000313" key="3">
    <source>
        <dbReference type="Proteomes" id="UP001365542"/>
    </source>
</evidence>
<proteinExistence type="predicted"/>
<feature type="region of interest" description="Disordered" evidence="1">
    <location>
        <begin position="1"/>
        <end position="218"/>
    </location>
</feature>
<evidence type="ECO:0000256" key="1">
    <source>
        <dbReference type="SAM" id="MobiDB-lite"/>
    </source>
</evidence>
<feature type="region of interest" description="Disordered" evidence="1">
    <location>
        <begin position="232"/>
        <end position="260"/>
    </location>
</feature>
<dbReference type="PANTHER" id="PTHR40644">
    <property type="entry name" value="UPF0653 PROTEIN C607.02C"/>
    <property type="match status" value="1"/>
</dbReference>
<feature type="compositionally biased region" description="Basic and acidic residues" evidence="1">
    <location>
        <begin position="28"/>
        <end position="38"/>
    </location>
</feature>
<comment type="caution">
    <text evidence="2">The sequence shown here is derived from an EMBL/GenBank/DDBJ whole genome shotgun (WGS) entry which is preliminary data.</text>
</comment>
<feature type="compositionally biased region" description="Polar residues" evidence="1">
    <location>
        <begin position="76"/>
        <end position="96"/>
    </location>
</feature>
<evidence type="ECO:0000313" key="2">
    <source>
        <dbReference type="EMBL" id="KAK6543091.1"/>
    </source>
</evidence>
<dbReference type="EMBL" id="JAVHJO010000002">
    <property type="protein sequence ID" value="KAK6543091.1"/>
    <property type="molecule type" value="Genomic_DNA"/>
</dbReference>
<name>A0AAV9XMA2_9PEZI</name>
<feature type="compositionally biased region" description="Acidic residues" evidence="1">
    <location>
        <begin position="148"/>
        <end position="164"/>
    </location>
</feature>
<gene>
    <name evidence="2" type="ORF">TWF694_007014</name>
</gene>
<organism evidence="2 3">
    <name type="scientific">Orbilia ellipsospora</name>
    <dbReference type="NCBI Taxonomy" id="2528407"/>
    <lineage>
        <taxon>Eukaryota</taxon>
        <taxon>Fungi</taxon>
        <taxon>Dikarya</taxon>
        <taxon>Ascomycota</taxon>
        <taxon>Pezizomycotina</taxon>
        <taxon>Orbiliomycetes</taxon>
        <taxon>Orbiliales</taxon>
        <taxon>Orbiliaceae</taxon>
        <taxon>Orbilia</taxon>
    </lineage>
</organism>
<accession>A0AAV9XMA2</accession>
<feature type="compositionally biased region" description="Gly residues" evidence="1">
    <location>
        <begin position="245"/>
        <end position="254"/>
    </location>
</feature>
<sequence length="292" mass="32026">MTAQPSNHERNPPATSTSTRQKKKSKRQKQDGDDDTPKAFKRLMAYAATGKRPNGLDDPRPSSSSKKRKRSDIPSTTVTDDNTQPPNETENTSVKQPKQDLTLLPGEKLSDFSRRVDAAIPISFKGLQRSDPDHPTKKKKKKPTTTEPTEEEITEDSYDFDDNGDPLPNHLKPHSHNKPNTSTDRNSRKGRGGGRDKRSPSPFSILREKRGAVQSSINDVVQAPPSSLVVPKEKLKDKTKLNTSGSGGQGGGLNLGVPKSSGSLARREMLEVERKGVVERYRALMAARSGGL</sequence>
<dbReference type="PANTHER" id="PTHR40644:SF1">
    <property type="entry name" value="UPF0653 PROTEIN C607.02C"/>
    <property type="match status" value="1"/>
</dbReference>
<dbReference type="Proteomes" id="UP001365542">
    <property type="component" value="Unassembled WGS sequence"/>
</dbReference>
<keyword evidence="3" id="KW-1185">Reference proteome</keyword>
<dbReference type="AlphaFoldDB" id="A0AAV9XMA2"/>
<feature type="compositionally biased region" description="Basic and acidic residues" evidence="1">
    <location>
        <begin position="108"/>
        <end position="117"/>
    </location>
</feature>
<reference evidence="2 3" key="1">
    <citation type="submission" date="2019-10" db="EMBL/GenBank/DDBJ databases">
        <authorList>
            <person name="Palmer J.M."/>
        </authorList>
    </citation>
    <scope>NUCLEOTIDE SEQUENCE [LARGE SCALE GENOMIC DNA]</scope>
    <source>
        <strain evidence="2 3">TWF694</strain>
    </source>
</reference>
<protein>
    <submittedName>
        <fullName evidence="2">Uncharacterized protein</fullName>
    </submittedName>
</protein>